<gene>
    <name evidence="2" type="ORF">SMN809_LOCUS65340</name>
</gene>
<organism evidence="2 3">
    <name type="scientific">Rotaria magnacalcarata</name>
    <dbReference type="NCBI Taxonomy" id="392030"/>
    <lineage>
        <taxon>Eukaryota</taxon>
        <taxon>Metazoa</taxon>
        <taxon>Spiralia</taxon>
        <taxon>Gnathifera</taxon>
        <taxon>Rotifera</taxon>
        <taxon>Eurotatoria</taxon>
        <taxon>Bdelloidea</taxon>
        <taxon>Philodinida</taxon>
        <taxon>Philodinidae</taxon>
        <taxon>Rotaria</taxon>
    </lineage>
</organism>
<feature type="region of interest" description="Disordered" evidence="1">
    <location>
        <begin position="200"/>
        <end position="254"/>
    </location>
</feature>
<sequence length="322" mass="33297">TGIKEAVVTGEKVVEEKLAAAKETVLEKSSALIDSAKTTAHEANVKAQELEKSIEQKLESPEKVGEQKIKENKQELNEKGSEVKDKGAEILGATQHAFTTGAAIVTEKTKQGIELASGTASNVKAATEQFAGDAQAKVVGTAHSAQAKASELLTTVETKAAGAASVIAAKTVEAKKTTVAVAQTAASTLQNKTSALLDSGKQALTSSTSSQEPTPTLSSTGTDHVSQEAYVTETSAQTAHGPESATTEQVEPVATKITKGGPIAAIRNFFSRLFGSSSHKHEEQQRKPDNAISTSATGQTTDTTKTTIVTASVATSNPPILS</sequence>
<proteinExistence type="predicted"/>
<feature type="compositionally biased region" description="Low complexity" evidence="1">
    <location>
        <begin position="293"/>
        <end position="316"/>
    </location>
</feature>
<feature type="region of interest" description="Disordered" evidence="1">
    <location>
        <begin position="277"/>
        <end position="322"/>
    </location>
</feature>
<feature type="compositionally biased region" description="Basic and acidic residues" evidence="1">
    <location>
        <begin position="279"/>
        <end position="289"/>
    </location>
</feature>
<evidence type="ECO:0000313" key="2">
    <source>
        <dbReference type="EMBL" id="CAF5169237.1"/>
    </source>
</evidence>
<evidence type="ECO:0000256" key="1">
    <source>
        <dbReference type="SAM" id="MobiDB-lite"/>
    </source>
</evidence>
<feature type="non-terminal residue" evidence="2">
    <location>
        <position position="1"/>
    </location>
</feature>
<accession>A0A8S3GWA4</accession>
<dbReference type="EMBL" id="CAJOBI010308397">
    <property type="protein sequence ID" value="CAF5169237.1"/>
    <property type="molecule type" value="Genomic_DNA"/>
</dbReference>
<name>A0A8S3GWA4_9BILA</name>
<feature type="region of interest" description="Disordered" evidence="1">
    <location>
        <begin position="56"/>
        <end position="83"/>
    </location>
</feature>
<dbReference type="Proteomes" id="UP000676336">
    <property type="component" value="Unassembled WGS sequence"/>
</dbReference>
<feature type="compositionally biased region" description="Polar residues" evidence="1">
    <location>
        <begin position="232"/>
        <end position="249"/>
    </location>
</feature>
<dbReference type="AlphaFoldDB" id="A0A8S3GWA4"/>
<protein>
    <submittedName>
        <fullName evidence="2">Uncharacterized protein</fullName>
    </submittedName>
</protein>
<evidence type="ECO:0000313" key="3">
    <source>
        <dbReference type="Proteomes" id="UP000676336"/>
    </source>
</evidence>
<comment type="caution">
    <text evidence="2">The sequence shown here is derived from an EMBL/GenBank/DDBJ whole genome shotgun (WGS) entry which is preliminary data.</text>
</comment>
<feature type="compositionally biased region" description="Low complexity" evidence="1">
    <location>
        <begin position="204"/>
        <end position="220"/>
    </location>
</feature>
<reference evidence="2" key="1">
    <citation type="submission" date="2021-02" db="EMBL/GenBank/DDBJ databases">
        <authorList>
            <person name="Nowell W R."/>
        </authorList>
    </citation>
    <scope>NUCLEOTIDE SEQUENCE</scope>
</reference>